<accession>A0A2M8W1X7</accession>
<dbReference type="Pfam" id="PF08811">
    <property type="entry name" value="DUF1800"/>
    <property type="match status" value="1"/>
</dbReference>
<evidence type="ECO:0000256" key="1">
    <source>
        <dbReference type="SAM" id="MobiDB-lite"/>
    </source>
</evidence>
<evidence type="ECO:0000313" key="4">
    <source>
        <dbReference type="Proteomes" id="UP000228531"/>
    </source>
</evidence>
<organism evidence="3 4">
    <name type="scientific">Yoonia maricola</name>
    <dbReference type="NCBI Taxonomy" id="420999"/>
    <lineage>
        <taxon>Bacteria</taxon>
        <taxon>Pseudomonadati</taxon>
        <taxon>Pseudomonadota</taxon>
        <taxon>Alphaproteobacteria</taxon>
        <taxon>Rhodobacterales</taxon>
        <taxon>Paracoccaceae</taxon>
        <taxon>Yoonia</taxon>
    </lineage>
</organism>
<proteinExistence type="predicted"/>
<keyword evidence="2" id="KW-0732">Signal</keyword>
<feature type="compositionally biased region" description="Low complexity" evidence="1">
    <location>
        <begin position="210"/>
        <end position="289"/>
    </location>
</feature>
<dbReference type="EMBL" id="PGTY01000003">
    <property type="protein sequence ID" value="PJI84920.1"/>
    <property type="molecule type" value="Genomic_DNA"/>
</dbReference>
<evidence type="ECO:0000313" key="3">
    <source>
        <dbReference type="EMBL" id="PJI84920.1"/>
    </source>
</evidence>
<feature type="region of interest" description="Disordered" evidence="1">
    <location>
        <begin position="207"/>
        <end position="300"/>
    </location>
</feature>
<protein>
    <submittedName>
        <fullName evidence="3">Uncharacterized protein DUF1800</fullName>
    </submittedName>
</protein>
<feature type="signal peptide" evidence="2">
    <location>
        <begin position="1"/>
        <end position="25"/>
    </location>
</feature>
<gene>
    <name evidence="3" type="ORF">BC777_2913</name>
</gene>
<sequence length="883" mass="93491">MTYLKNLSWPLLAAMTVGFTTPASAQTQETTPTTSFTDIIAEAEESKEILRKLILPATGMYTLRAPANSGVQLRINGEVLIDATGSRLAEVGEEITAFVSLDVGAHAITIAGITEENANIALITLNMAGQAPEPLFAQTTELDHLEAAEILTARAGLPASNGGGVDATPVLASGAAPFTPFAIGGGSSGGARAAAAAAVDKNAQMGSVNTGMQSSGMSGTTTASMTGATSTTDSSSGTTTTDTTSSGQLVSFPSTISSGSSSGSDGGVSTPTTPTTGTPTTGTPTTGTPTPTPNPISPTVAQVTPLTPPTVELTEVIQLTSAGNEEGLVPNTGTTLFGAVMDDSVFDQIAVTFDPPRDTETTVAVGTETGQFAVRMFPEDFSNASEVTVTLVGQLSTNAEVTSEPISYVVTGSPVEDGVGQALSRLTFGASPELYARVRAIGFENFVREQLDADNINDSTFNAMQPGELLNDSSNTNFLNSLMDYDLAHAAFSEKQLQEVMGRFWANHFHAITKGTQIVQQNLTDREFFRENALGNFEDMLLYSARSPLMSQYLDNDANRAGGLNENYAREVLELSTLGVDGGYTEEDIIEVARIFTGWNYNWVNEGSDDMRVYEFEFMPDRHDTGDKVLSAGFLNTTIVGREGDAGVQEGEELITMLAQHESTRNFVCGKLVQLLVADEPPAGLVAACAAAWEASGGEVVPMLEAILLDPSYITSVEYQRNKVKNPFEFAASFIRAFGATPVEGEEATFYSRFRSVYTDAGYIPLYSPAPTGLPEVGTAWVSSAKMVAAYERMNTIVERPDLYGIDLLEAALDAGLETPEEVAGYLLTVATGDRFTKLEFDKVVQVLNGNDSFEPLDPDGDESQAVRRALATIMATPSFLIQ</sequence>
<dbReference type="AlphaFoldDB" id="A0A2M8W1X7"/>
<evidence type="ECO:0000256" key="2">
    <source>
        <dbReference type="SAM" id="SignalP"/>
    </source>
</evidence>
<comment type="caution">
    <text evidence="3">The sequence shown here is derived from an EMBL/GenBank/DDBJ whole genome shotgun (WGS) entry which is preliminary data.</text>
</comment>
<reference evidence="3 4" key="1">
    <citation type="submission" date="2017-11" db="EMBL/GenBank/DDBJ databases">
        <title>Genomic Encyclopedia of Archaeal and Bacterial Type Strains, Phase II (KMG-II): From Individual Species to Whole Genera.</title>
        <authorList>
            <person name="Goeker M."/>
        </authorList>
    </citation>
    <scope>NUCLEOTIDE SEQUENCE [LARGE SCALE GENOMIC DNA]</scope>
    <source>
        <strain evidence="3 4">DSM 29128</strain>
    </source>
</reference>
<name>A0A2M8W1X7_9RHOB</name>
<keyword evidence="4" id="KW-1185">Reference proteome</keyword>
<dbReference type="OrthoDB" id="9772295at2"/>
<dbReference type="RefSeq" id="WP_100368882.1">
    <property type="nucleotide sequence ID" value="NZ_PGTY01000003.1"/>
</dbReference>
<dbReference type="InterPro" id="IPR014917">
    <property type="entry name" value="DUF1800"/>
</dbReference>
<dbReference type="Proteomes" id="UP000228531">
    <property type="component" value="Unassembled WGS sequence"/>
</dbReference>
<feature type="chain" id="PRO_5014617933" evidence="2">
    <location>
        <begin position="26"/>
        <end position="883"/>
    </location>
</feature>